<evidence type="ECO:0000313" key="3">
    <source>
        <dbReference type="Proteomes" id="UP000181956"/>
    </source>
</evidence>
<protein>
    <submittedName>
        <fullName evidence="2">Uncharacterized protein</fullName>
    </submittedName>
</protein>
<feature type="chain" id="PRO_5038704440" evidence="1">
    <location>
        <begin position="25"/>
        <end position="147"/>
    </location>
</feature>
<keyword evidence="3" id="KW-1185">Reference proteome</keyword>
<dbReference type="EMBL" id="LT629742">
    <property type="protein sequence ID" value="SDR88926.1"/>
    <property type="molecule type" value="Genomic_DNA"/>
</dbReference>
<proteinExistence type="predicted"/>
<evidence type="ECO:0000256" key="1">
    <source>
        <dbReference type="SAM" id="SignalP"/>
    </source>
</evidence>
<dbReference type="Proteomes" id="UP000181956">
    <property type="component" value="Chromosome I"/>
</dbReference>
<sequence>MKSTRMVTVAALALGAALAFTGCAAEATPEAAPANTASAEACSEVRNVTNGALNTLAGDLAADPAGKSDYFGQLTERVDALIGTVENDAADAAFSSFSAALGEAGAYVATVSTEAPAEDAETDPALIAATTAVQDASVEAASNCSAQ</sequence>
<accession>A0A1H1MQB7</accession>
<dbReference type="AlphaFoldDB" id="A0A1H1MQB7"/>
<gene>
    <name evidence="2" type="ORF">SAMN04489834_0455</name>
</gene>
<dbReference type="RefSeq" id="WP_156786215.1">
    <property type="nucleotide sequence ID" value="NZ_LT629742.1"/>
</dbReference>
<keyword evidence="1" id="KW-0732">Signal</keyword>
<reference evidence="3" key="1">
    <citation type="submission" date="2016-10" db="EMBL/GenBank/DDBJ databases">
        <authorList>
            <person name="Varghese N."/>
            <person name="Submissions S."/>
        </authorList>
    </citation>
    <scope>NUCLEOTIDE SEQUENCE [LARGE SCALE GENOMIC DNA]</scope>
    <source>
        <strain evidence="3">DSM 21772</strain>
    </source>
</reference>
<feature type="signal peptide" evidence="1">
    <location>
        <begin position="1"/>
        <end position="24"/>
    </location>
</feature>
<name>A0A1H1MQB7_9MICO</name>
<evidence type="ECO:0000313" key="2">
    <source>
        <dbReference type="EMBL" id="SDR88926.1"/>
    </source>
</evidence>
<dbReference type="OrthoDB" id="5124777at2"/>
<dbReference type="PROSITE" id="PS51257">
    <property type="entry name" value="PROKAR_LIPOPROTEIN"/>
    <property type="match status" value="1"/>
</dbReference>
<organism evidence="2 3">
    <name type="scientific">Microterricola viridarii</name>
    <dbReference type="NCBI Taxonomy" id="412690"/>
    <lineage>
        <taxon>Bacteria</taxon>
        <taxon>Bacillati</taxon>
        <taxon>Actinomycetota</taxon>
        <taxon>Actinomycetes</taxon>
        <taxon>Micrococcales</taxon>
        <taxon>Microbacteriaceae</taxon>
        <taxon>Microterricola</taxon>
    </lineage>
</organism>